<dbReference type="InterPro" id="IPR029068">
    <property type="entry name" value="Glyas_Bleomycin-R_OHBP_Dase"/>
</dbReference>
<reference evidence="2" key="1">
    <citation type="submission" date="2018-06" db="EMBL/GenBank/DDBJ databases">
        <authorList>
            <person name="Zhirakovskaya E."/>
        </authorList>
    </citation>
    <scope>NUCLEOTIDE SEQUENCE</scope>
</reference>
<feature type="domain" description="VOC" evidence="1">
    <location>
        <begin position="2"/>
        <end position="124"/>
    </location>
</feature>
<dbReference type="PROSITE" id="PS51819">
    <property type="entry name" value="VOC"/>
    <property type="match status" value="1"/>
</dbReference>
<name>A0A3B0UKP1_9ZZZZ</name>
<dbReference type="InterPro" id="IPR037523">
    <property type="entry name" value="VOC_core"/>
</dbReference>
<dbReference type="InterPro" id="IPR004360">
    <property type="entry name" value="Glyas_Fos-R_dOase_dom"/>
</dbReference>
<evidence type="ECO:0000259" key="1">
    <source>
        <dbReference type="PROSITE" id="PS51819"/>
    </source>
</evidence>
<organism evidence="2">
    <name type="scientific">hydrothermal vent metagenome</name>
    <dbReference type="NCBI Taxonomy" id="652676"/>
    <lineage>
        <taxon>unclassified sequences</taxon>
        <taxon>metagenomes</taxon>
        <taxon>ecological metagenomes</taxon>
    </lineage>
</organism>
<accession>A0A3B0UKP1</accession>
<proteinExistence type="predicted"/>
<gene>
    <name evidence="2" type="ORF">MNBD_BACTEROID07-354</name>
</gene>
<dbReference type="Gene3D" id="3.10.180.10">
    <property type="entry name" value="2,3-Dihydroxybiphenyl 1,2-Dioxygenase, domain 1"/>
    <property type="match status" value="1"/>
</dbReference>
<dbReference type="AlphaFoldDB" id="A0A3B0UKP1"/>
<dbReference type="SUPFAM" id="SSF54593">
    <property type="entry name" value="Glyoxalase/Bleomycin resistance protein/Dihydroxybiphenyl dioxygenase"/>
    <property type="match status" value="1"/>
</dbReference>
<sequence>MQLNHIGINVANAGEIHRFYQDILGFLPQRSFPIPREIAQMFFGIDEATEAFILLKGTLMLELFVHDKPLESGFAHLCVEIENREDTARKCAAGDYPVIRMKRENGDLLFVKDKAGNVFELKEKPHENLS</sequence>
<protein>
    <recommendedName>
        <fullName evidence="1">VOC domain-containing protein</fullName>
    </recommendedName>
</protein>
<dbReference type="Pfam" id="PF00903">
    <property type="entry name" value="Glyoxalase"/>
    <property type="match status" value="1"/>
</dbReference>
<evidence type="ECO:0000313" key="2">
    <source>
        <dbReference type="EMBL" id="VAW28893.1"/>
    </source>
</evidence>
<dbReference type="CDD" id="cd06587">
    <property type="entry name" value="VOC"/>
    <property type="match status" value="1"/>
</dbReference>
<dbReference type="EMBL" id="UOET01000294">
    <property type="protein sequence ID" value="VAW28893.1"/>
    <property type="molecule type" value="Genomic_DNA"/>
</dbReference>